<evidence type="ECO:0000256" key="1">
    <source>
        <dbReference type="ARBA" id="ARBA00004141"/>
    </source>
</evidence>
<evidence type="ECO:0000256" key="6">
    <source>
        <dbReference type="ARBA" id="ARBA00022989"/>
    </source>
</evidence>
<accession>A0ABW3NJY0</accession>
<keyword evidence="6 9" id="KW-1133">Transmembrane helix</keyword>
<feature type="transmembrane region" description="Helical" evidence="9">
    <location>
        <begin position="434"/>
        <end position="453"/>
    </location>
</feature>
<feature type="transmembrane region" description="Helical" evidence="9">
    <location>
        <begin position="35"/>
        <end position="58"/>
    </location>
</feature>
<feature type="transmembrane region" description="Helical" evidence="9">
    <location>
        <begin position="395"/>
        <end position="422"/>
    </location>
</feature>
<feature type="transmembrane region" description="Helical" evidence="9">
    <location>
        <begin position="278"/>
        <end position="298"/>
    </location>
</feature>
<feature type="transmembrane region" description="Helical" evidence="9">
    <location>
        <begin position="202"/>
        <end position="228"/>
    </location>
</feature>
<dbReference type="EMBL" id="JBHTKK010000037">
    <property type="protein sequence ID" value="MFD1068117.1"/>
    <property type="molecule type" value="Genomic_DNA"/>
</dbReference>
<protein>
    <recommendedName>
        <fullName evidence="3">Sodium-dependent dicarboxylate transporter SdcS</fullName>
    </recommendedName>
    <alternativeName>
        <fullName evidence="8">Na(+)/dicarboxylate symporter</fullName>
    </alternativeName>
</protein>
<evidence type="ECO:0000313" key="11">
    <source>
        <dbReference type="Proteomes" id="UP001597041"/>
    </source>
</evidence>
<organism evidence="10 11">
    <name type="scientific">Oceanobacillus locisalsi</name>
    <dbReference type="NCBI Taxonomy" id="546107"/>
    <lineage>
        <taxon>Bacteria</taxon>
        <taxon>Bacillati</taxon>
        <taxon>Bacillota</taxon>
        <taxon>Bacilli</taxon>
        <taxon>Bacillales</taxon>
        <taxon>Bacillaceae</taxon>
        <taxon>Oceanobacillus</taxon>
    </lineage>
</organism>
<feature type="transmembrane region" description="Helical" evidence="9">
    <location>
        <begin position="365"/>
        <end position="383"/>
    </location>
</feature>
<evidence type="ECO:0000256" key="8">
    <source>
        <dbReference type="ARBA" id="ARBA00031174"/>
    </source>
</evidence>
<dbReference type="Proteomes" id="UP001597041">
    <property type="component" value="Unassembled WGS sequence"/>
</dbReference>
<dbReference type="RefSeq" id="WP_379594326.1">
    <property type="nucleotide sequence ID" value="NZ_JBHTKK010000037.1"/>
</dbReference>
<reference evidence="11" key="1">
    <citation type="journal article" date="2019" name="Int. J. Syst. Evol. Microbiol.">
        <title>The Global Catalogue of Microorganisms (GCM) 10K type strain sequencing project: providing services to taxonomists for standard genome sequencing and annotation.</title>
        <authorList>
            <consortium name="The Broad Institute Genomics Platform"/>
            <consortium name="The Broad Institute Genome Sequencing Center for Infectious Disease"/>
            <person name="Wu L."/>
            <person name="Ma J."/>
        </authorList>
    </citation>
    <scope>NUCLEOTIDE SEQUENCE [LARGE SCALE GENOMIC DNA]</scope>
    <source>
        <strain evidence="11">CCUG 56608</strain>
    </source>
</reference>
<keyword evidence="7 9" id="KW-0472">Membrane</keyword>
<keyword evidence="11" id="KW-1185">Reference proteome</keyword>
<feature type="transmembrane region" description="Helical" evidence="9">
    <location>
        <begin position="112"/>
        <end position="130"/>
    </location>
</feature>
<evidence type="ECO:0000256" key="9">
    <source>
        <dbReference type="SAM" id="Phobius"/>
    </source>
</evidence>
<keyword evidence="5" id="KW-0769">Symport</keyword>
<evidence type="ECO:0000256" key="5">
    <source>
        <dbReference type="ARBA" id="ARBA00022847"/>
    </source>
</evidence>
<keyword evidence="5" id="KW-0813">Transport</keyword>
<evidence type="ECO:0000256" key="3">
    <source>
        <dbReference type="ARBA" id="ARBA00020150"/>
    </source>
</evidence>
<comment type="subcellular location">
    <subcellularLocation>
        <location evidence="1">Membrane</location>
        <topology evidence="1">Multi-pass membrane protein</topology>
    </subcellularLocation>
</comment>
<sequence>MKKNILLAVSALLYIIFFIFGADWGLEIKAVGTLLIIQILWIGRVFPLAFSSILLILLLSFHFTSYDEVLSYLGSSLVWLLFSTFILAHAFVRTGLAGRVALSILNLAKGSSRLLLLLSFIMMFVLTVFIPSNIGKGKLTSDILDDLVKKLSEIQQTANLGKSFFIGTAYISPISAAFVPTGASSTIYAFGMFSSVSGEMNYIHWLIYFSFPMLLFVFMLWILFQIIFPMGNVDQHMVRKLVYSKKQMLGKWSKQEIKMAFIIAFTLILWLTHAWHGYSIPLVGMLGAALSVLPYIGVMDWDKARTAIDWDMMLFFGSTLMLSNVLIDTGAMNQFAAWITGIFAHVHPVAVIAGLCILIALARLLFVNVLGFLTIALPLALILGEQIAMFSSLEVAMAVYLVGIPGFLFITQSPVHLITYAYGYYSQGDLFRTGIPAMAGWLIIVFLSIFFYWKLII</sequence>
<comment type="similarity">
    <text evidence="2">Belongs to the SLC13A/DASS transporter (TC 2.A.47) family. NADC subfamily.</text>
</comment>
<gene>
    <name evidence="10" type="ORF">ACFQ19_19145</name>
</gene>
<feature type="transmembrane region" description="Helical" evidence="9">
    <location>
        <begin position="70"/>
        <end position="92"/>
    </location>
</feature>
<dbReference type="PANTHER" id="PTHR10283:SF82">
    <property type="entry name" value="SOLUTE CARRIER FAMILY 13 MEMBER 2"/>
    <property type="match status" value="1"/>
</dbReference>
<dbReference type="PANTHER" id="PTHR10283">
    <property type="entry name" value="SOLUTE CARRIER FAMILY 13 MEMBER"/>
    <property type="match status" value="1"/>
</dbReference>
<dbReference type="InterPro" id="IPR001898">
    <property type="entry name" value="SLC13A/DASS"/>
</dbReference>
<proteinExistence type="inferred from homology"/>
<keyword evidence="4 9" id="KW-0812">Transmembrane</keyword>
<dbReference type="Pfam" id="PF00939">
    <property type="entry name" value="Na_sulph_symp"/>
    <property type="match status" value="1"/>
</dbReference>
<comment type="caution">
    <text evidence="10">The sequence shown here is derived from an EMBL/GenBank/DDBJ whole genome shotgun (WGS) entry which is preliminary data.</text>
</comment>
<evidence type="ECO:0000256" key="4">
    <source>
        <dbReference type="ARBA" id="ARBA00022692"/>
    </source>
</evidence>
<name>A0ABW3NJY0_9BACI</name>
<feature type="transmembrane region" description="Helical" evidence="9">
    <location>
        <begin position="255"/>
        <end position="272"/>
    </location>
</feature>
<feature type="transmembrane region" description="Helical" evidence="9">
    <location>
        <begin position="310"/>
        <end position="329"/>
    </location>
</feature>
<feature type="transmembrane region" description="Helical" evidence="9">
    <location>
        <begin position="335"/>
        <end position="358"/>
    </location>
</feature>
<evidence type="ECO:0000256" key="2">
    <source>
        <dbReference type="ARBA" id="ARBA00006772"/>
    </source>
</evidence>
<evidence type="ECO:0000313" key="10">
    <source>
        <dbReference type="EMBL" id="MFD1068117.1"/>
    </source>
</evidence>
<evidence type="ECO:0000256" key="7">
    <source>
        <dbReference type="ARBA" id="ARBA00023136"/>
    </source>
</evidence>
<feature type="transmembrane region" description="Helical" evidence="9">
    <location>
        <begin position="164"/>
        <end position="190"/>
    </location>
</feature>